<dbReference type="SUPFAM" id="SSF47565">
    <property type="entry name" value="Insect pheromone/odorant-binding proteins"/>
    <property type="match status" value="1"/>
</dbReference>
<organism evidence="2 3">
    <name type="scientific">Ignelater luminosus</name>
    <name type="common">Cucubano</name>
    <name type="synonym">Pyrophorus luminosus</name>
    <dbReference type="NCBI Taxonomy" id="2038154"/>
    <lineage>
        <taxon>Eukaryota</taxon>
        <taxon>Metazoa</taxon>
        <taxon>Ecdysozoa</taxon>
        <taxon>Arthropoda</taxon>
        <taxon>Hexapoda</taxon>
        <taxon>Insecta</taxon>
        <taxon>Pterygota</taxon>
        <taxon>Neoptera</taxon>
        <taxon>Endopterygota</taxon>
        <taxon>Coleoptera</taxon>
        <taxon>Polyphaga</taxon>
        <taxon>Elateriformia</taxon>
        <taxon>Elateroidea</taxon>
        <taxon>Elateridae</taxon>
        <taxon>Agrypninae</taxon>
        <taxon>Pyrophorini</taxon>
        <taxon>Ignelater</taxon>
    </lineage>
</organism>
<comment type="caution">
    <text evidence="2">The sequence shown here is derived from an EMBL/GenBank/DDBJ whole genome shotgun (WGS) entry which is preliminary data.</text>
</comment>
<evidence type="ECO:0000313" key="3">
    <source>
        <dbReference type="Proteomes" id="UP000801492"/>
    </source>
</evidence>
<proteinExistence type="predicted"/>
<dbReference type="AlphaFoldDB" id="A0A8K0GB83"/>
<keyword evidence="3" id="KW-1185">Reference proteome</keyword>
<reference evidence="2" key="1">
    <citation type="submission" date="2019-08" db="EMBL/GenBank/DDBJ databases">
        <title>The genome of the North American firefly Photinus pyralis.</title>
        <authorList>
            <consortium name="Photinus pyralis genome working group"/>
            <person name="Fallon T.R."/>
            <person name="Sander Lower S.E."/>
            <person name="Weng J.-K."/>
        </authorList>
    </citation>
    <scope>NUCLEOTIDE SEQUENCE</scope>
    <source>
        <strain evidence="2">TRF0915ILg1</strain>
        <tissue evidence="2">Whole body</tissue>
    </source>
</reference>
<gene>
    <name evidence="2" type="ORF">ILUMI_13660</name>
</gene>
<evidence type="ECO:0000256" key="1">
    <source>
        <dbReference type="SAM" id="SignalP"/>
    </source>
</evidence>
<dbReference type="Gene3D" id="1.10.238.20">
    <property type="entry name" value="Pheromone/general odorant binding protein domain"/>
    <property type="match status" value="1"/>
</dbReference>
<dbReference type="EMBL" id="VTPC01008698">
    <property type="protein sequence ID" value="KAF2892516.1"/>
    <property type="molecule type" value="Genomic_DNA"/>
</dbReference>
<dbReference type="Proteomes" id="UP000801492">
    <property type="component" value="Unassembled WGS sequence"/>
</dbReference>
<dbReference type="OrthoDB" id="6721877at2759"/>
<dbReference type="InterPro" id="IPR006170">
    <property type="entry name" value="PBP/GOBP"/>
</dbReference>
<dbReference type="InterPro" id="IPR036728">
    <property type="entry name" value="PBP_GOBP_sf"/>
</dbReference>
<dbReference type="GO" id="GO:0005549">
    <property type="term" value="F:odorant binding"/>
    <property type="evidence" value="ECO:0007669"/>
    <property type="project" value="InterPro"/>
</dbReference>
<accession>A0A8K0GB83</accession>
<name>A0A8K0GB83_IGNLU</name>
<dbReference type="Pfam" id="PF01395">
    <property type="entry name" value="PBP_GOBP"/>
    <property type="match status" value="1"/>
</dbReference>
<sequence>MKVFLICLLLVAYTQATSEPEHRCDRAKVQTECFEENGWSVDERNSILKEKIYPVGNERVNDLVLCIWRKLDLIDENDAIDLSQVRVTIPTSIQHANPSISKNEAVELANQAVDECNKKGVTTGNSLGQNCVLLLNCLVQYVADRQN</sequence>
<evidence type="ECO:0000313" key="2">
    <source>
        <dbReference type="EMBL" id="KAF2892516.1"/>
    </source>
</evidence>
<feature type="chain" id="PRO_5035461533" evidence="1">
    <location>
        <begin position="17"/>
        <end position="147"/>
    </location>
</feature>
<feature type="signal peptide" evidence="1">
    <location>
        <begin position="1"/>
        <end position="16"/>
    </location>
</feature>
<keyword evidence="1" id="KW-0732">Signal</keyword>
<protein>
    <submittedName>
        <fullName evidence="2">Uncharacterized protein</fullName>
    </submittedName>
</protein>